<keyword evidence="2" id="KW-1185">Reference proteome</keyword>
<name>A0ACD0NXG2_9BASI</name>
<reference evidence="1 2" key="1">
    <citation type="journal article" date="2018" name="Mol. Biol. Evol.">
        <title>Broad Genomic Sampling Reveals a Smut Pathogenic Ancestry of the Fungal Clade Ustilaginomycotina.</title>
        <authorList>
            <person name="Kijpornyongpan T."/>
            <person name="Mondo S.J."/>
            <person name="Barry K."/>
            <person name="Sandor L."/>
            <person name="Lee J."/>
            <person name="Lipzen A."/>
            <person name="Pangilinan J."/>
            <person name="LaButti K."/>
            <person name="Hainaut M."/>
            <person name="Henrissat B."/>
            <person name="Grigoriev I.V."/>
            <person name="Spatafora J.W."/>
            <person name="Aime M.C."/>
        </authorList>
    </citation>
    <scope>NUCLEOTIDE SEQUENCE [LARGE SCALE GENOMIC DNA]</scope>
    <source>
        <strain evidence="1 2">SA 807</strain>
    </source>
</reference>
<evidence type="ECO:0000313" key="1">
    <source>
        <dbReference type="EMBL" id="PWN50494.1"/>
    </source>
</evidence>
<organism evidence="1 2">
    <name type="scientific">Violaceomyces palustris</name>
    <dbReference type="NCBI Taxonomy" id="1673888"/>
    <lineage>
        <taxon>Eukaryota</taxon>
        <taxon>Fungi</taxon>
        <taxon>Dikarya</taxon>
        <taxon>Basidiomycota</taxon>
        <taxon>Ustilaginomycotina</taxon>
        <taxon>Ustilaginomycetes</taxon>
        <taxon>Violaceomycetales</taxon>
        <taxon>Violaceomycetaceae</taxon>
        <taxon>Violaceomyces</taxon>
    </lineage>
</organism>
<proteinExistence type="predicted"/>
<accession>A0ACD0NXG2</accession>
<evidence type="ECO:0000313" key="2">
    <source>
        <dbReference type="Proteomes" id="UP000245626"/>
    </source>
</evidence>
<sequence>MSTYTKDQEDEDLEAEALILHRVSTDRSGRPHLTSFNNDPESNRGPLQDLEDDVEDFNPRLAKLPPRGVLEDSNRSTNLEKTGRPRWFRSLLDGDVPLNWQGLKSLFTNRDLPRPMGVPATANSKIRRRRANLVRISGAILGLVLTISVFYFALGPRLGLDASSKTYQYGEDFWTDQEGAFPFEFNESPGYPGVFKQGSPALFAEEQKWKGKSERPSPTIGSSPIQTFIPGYDPNRPSPFDDMGPLTPYRPSDSFGVDDQKYSGTPAATPEGRGFCSLEQVHILHRHGSRYPTTGAPTEKLFKFLEENRGKVEFRGQLAFLNGYRNRLGTELLTPVGRAQLFDSGAKASLLYGELVAKDLEEKKKLLARAGSQKRIVDSGLAWLNGFFGDDWKNTTNFEIQIEAPKFNTTTAPEFACPNSWKGSYMKGDEESKRYAEVYLKDAVERLQKDVTGTGGVLDAGIVLAMQQLCPYETVALGHSPFCQLFDAEEWKGHSHYWDVKFLRSYGPESRLGKALGLGWTNELLARLRSQAWKSEWQTSENSTLDQDERTFPLGRRFYVDFSHDSTLLAVLSSLGVQARFKVSQLVPFAARFSFEVFSCSDQRLIRLKINEAVLPLHLIQGCAKASRQDGLCPLEDFTRALEERNRLDWWRLCTLEE</sequence>
<dbReference type="Proteomes" id="UP000245626">
    <property type="component" value="Unassembled WGS sequence"/>
</dbReference>
<protein>
    <submittedName>
        <fullName evidence="1">Phosphoglycerate mutase-like protein</fullName>
    </submittedName>
</protein>
<dbReference type="EMBL" id="KZ819926">
    <property type="protein sequence ID" value="PWN50494.1"/>
    <property type="molecule type" value="Genomic_DNA"/>
</dbReference>
<gene>
    <name evidence="1" type="ORF">IE53DRAFT_387188</name>
</gene>